<accession>A0A139WK21</accession>
<evidence type="ECO:0000313" key="2">
    <source>
        <dbReference type="Proteomes" id="UP000007266"/>
    </source>
</evidence>
<reference evidence="1 2" key="2">
    <citation type="journal article" date="2010" name="Nucleic Acids Res.">
        <title>BeetleBase in 2010: revisions to provide comprehensive genomic information for Tribolium castaneum.</title>
        <authorList>
            <person name="Kim H.S."/>
            <person name="Murphy T."/>
            <person name="Xia J."/>
            <person name="Caragea D."/>
            <person name="Park Y."/>
            <person name="Beeman R.W."/>
            <person name="Lorenzen M.D."/>
            <person name="Butcher S."/>
            <person name="Manak J.R."/>
            <person name="Brown S.J."/>
        </authorList>
    </citation>
    <scope>GENOME REANNOTATION</scope>
    <source>
        <strain evidence="1 2">Georgia GA2</strain>
    </source>
</reference>
<proteinExistence type="predicted"/>
<protein>
    <submittedName>
        <fullName evidence="1">Uncharacterized protein</fullName>
    </submittedName>
</protein>
<name>A0A139WK21_TRICA</name>
<organism evidence="1 2">
    <name type="scientific">Tribolium castaneum</name>
    <name type="common">Red flour beetle</name>
    <dbReference type="NCBI Taxonomy" id="7070"/>
    <lineage>
        <taxon>Eukaryota</taxon>
        <taxon>Metazoa</taxon>
        <taxon>Ecdysozoa</taxon>
        <taxon>Arthropoda</taxon>
        <taxon>Hexapoda</taxon>
        <taxon>Insecta</taxon>
        <taxon>Pterygota</taxon>
        <taxon>Neoptera</taxon>
        <taxon>Endopterygota</taxon>
        <taxon>Coleoptera</taxon>
        <taxon>Polyphaga</taxon>
        <taxon>Cucujiformia</taxon>
        <taxon>Tenebrionidae</taxon>
        <taxon>Tenebrionidae incertae sedis</taxon>
        <taxon>Tribolium</taxon>
    </lineage>
</organism>
<sequence length="38" mass="4427">MALALRQASVHLVISQIVVWGRIRRHWRPRPPLVSMVP</sequence>
<dbReference type="AlphaFoldDB" id="A0A139WK21"/>
<dbReference type="Proteomes" id="UP000007266">
    <property type="component" value="Linkage group 3"/>
</dbReference>
<dbReference type="EMBL" id="KQ971334">
    <property type="protein sequence ID" value="KYB28266.1"/>
    <property type="molecule type" value="Genomic_DNA"/>
</dbReference>
<evidence type="ECO:0000313" key="1">
    <source>
        <dbReference type="EMBL" id="KYB28266.1"/>
    </source>
</evidence>
<dbReference type="InParanoid" id="A0A139WK21"/>
<keyword evidence="2" id="KW-1185">Reference proteome</keyword>
<gene>
    <name evidence="1" type="primary">AUGUSTUS-3.0.2_32681</name>
    <name evidence="1" type="ORF">TcasGA2_TC032681</name>
</gene>
<reference evidence="1 2" key="1">
    <citation type="journal article" date="2008" name="Nature">
        <title>The genome of the model beetle and pest Tribolium castaneum.</title>
        <authorList>
            <consortium name="Tribolium Genome Sequencing Consortium"/>
            <person name="Richards S."/>
            <person name="Gibbs R.A."/>
            <person name="Weinstock G.M."/>
            <person name="Brown S.J."/>
            <person name="Denell R."/>
            <person name="Beeman R.W."/>
            <person name="Gibbs R."/>
            <person name="Beeman R.W."/>
            <person name="Brown S.J."/>
            <person name="Bucher G."/>
            <person name="Friedrich M."/>
            <person name="Grimmelikhuijzen C.J."/>
            <person name="Klingler M."/>
            <person name="Lorenzen M."/>
            <person name="Richards S."/>
            <person name="Roth S."/>
            <person name="Schroder R."/>
            <person name="Tautz D."/>
            <person name="Zdobnov E.M."/>
            <person name="Muzny D."/>
            <person name="Gibbs R.A."/>
            <person name="Weinstock G.M."/>
            <person name="Attaway T."/>
            <person name="Bell S."/>
            <person name="Buhay C.J."/>
            <person name="Chandrabose M.N."/>
            <person name="Chavez D."/>
            <person name="Clerk-Blankenburg K.P."/>
            <person name="Cree A."/>
            <person name="Dao M."/>
            <person name="Davis C."/>
            <person name="Chacko J."/>
            <person name="Dinh H."/>
            <person name="Dugan-Rocha S."/>
            <person name="Fowler G."/>
            <person name="Garner T.T."/>
            <person name="Garnes J."/>
            <person name="Gnirke A."/>
            <person name="Hawes A."/>
            <person name="Hernandez J."/>
            <person name="Hines S."/>
            <person name="Holder M."/>
            <person name="Hume J."/>
            <person name="Jhangiani S.N."/>
            <person name="Joshi V."/>
            <person name="Khan Z.M."/>
            <person name="Jackson L."/>
            <person name="Kovar C."/>
            <person name="Kowis A."/>
            <person name="Lee S."/>
            <person name="Lewis L.R."/>
            <person name="Margolis J."/>
            <person name="Morgan M."/>
            <person name="Nazareth L.V."/>
            <person name="Nguyen N."/>
            <person name="Okwuonu G."/>
            <person name="Parker D."/>
            <person name="Richards S."/>
            <person name="Ruiz S.J."/>
            <person name="Santibanez J."/>
            <person name="Savard J."/>
            <person name="Scherer S.E."/>
            <person name="Schneider B."/>
            <person name="Sodergren E."/>
            <person name="Tautz D."/>
            <person name="Vattahil S."/>
            <person name="Villasana D."/>
            <person name="White C.S."/>
            <person name="Wright R."/>
            <person name="Park Y."/>
            <person name="Beeman R.W."/>
            <person name="Lord J."/>
            <person name="Oppert B."/>
            <person name="Lorenzen M."/>
            <person name="Brown S."/>
            <person name="Wang L."/>
            <person name="Savard J."/>
            <person name="Tautz D."/>
            <person name="Richards S."/>
            <person name="Weinstock G."/>
            <person name="Gibbs R.A."/>
            <person name="Liu Y."/>
            <person name="Worley K."/>
            <person name="Weinstock G."/>
            <person name="Elsik C.G."/>
            <person name="Reese J.T."/>
            <person name="Elhaik E."/>
            <person name="Landan G."/>
            <person name="Graur D."/>
            <person name="Arensburger P."/>
            <person name="Atkinson P."/>
            <person name="Beeman R.W."/>
            <person name="Beidler J."/>
            <person name="Brown S.J."/>
            <person name="Demuth J.P."/>
            <person name="Drury D.W."/>
            <person name="Du Y.Z."/>
            <person name="Fujiwara H."/>
            <person name="Lorenzen M."/>
            <person name="Maselli V."/>
            <person name="Osanai M."/>
            <person name="Park Y."/>
            <person name="Robertson H.M."/>
            <person name="Tu Z."/>
            <person name="Wang J.J."/>
            <person name="Wang S."/>
            <person name="Richards S."/>
            <person name="Song H."/>
            <person name="Zhang L."/>
            <person name="Sodergren E."/>
            <person name="Werner D."/>
            <person name="Stanke M."/>
            <person name="Morgenstern B."/>
            <person name="Solovyev V."/>
            <person name="Kosarev P."/>
            <person name="Brown G."/>
            <person name="Chen H.C."/>
            <person name="Ermolaeva O."/>
            <person name="Hlavina W."/>
            <person name="Kapustin Y."/>
            <person name="Kiryutin B."/>
            <person name="Kitts P."/>
            <person name="Maglott D."/>
            <person name="Pruitt K."/>
            <person name="Sapojnikov V."/>
            <person name="Souvorov A."/>
            <person name="Mackey A.J."/>
            <person name="Waterhouse R.M."/>
            <person name="Wyder S."/>
            <person name="Zdobnov E.M."/>
            <person name="Zdobnov E.M."/>
            <person name="Wyder S."/>
            <person name="Kriventseva E.V."/>
            <person name="Kadowaki T."/>
            <person name="Bork P."/>
            <person name="Aranda M."/>
            <person name="Bao R."/>
            <person name="Beermann A."/>
            <person name="Berns N."/>
            <person name="Bolognesi R."/>
            <person name="Bonneton F."/>
            <person name="Bopp D."/>
            <person name="Brown S.J."/>
            <person name="Bucher G."/>
            <person name="Butts T."/>
            <person name="Chaumot A."/>
            <person name="Denell R.E."/>
            <person name="Ferrier D.E."/>
            <person name="Friedrich M."/>
            <person name="Gordon C.M."/>
            <person name="Jindra M."/>
            <person name="Klingler M."/>
            <person name="Lan Q."/>
            <person name="Lattorff H.M."/>
            <person name="Laudet V."/>
            <person name="von Levetsow C."/>
            <person name="Liu Z."/>
            <person name="Lutz R."/>
            <person name="Lynch J.A."/>
            <person name="da Fonseca R.N."/>
            <person name="Posnien N."/>
            <person name="Reuter R."/>
            <person name="Roth S."/>
            <person name="Savard J."/>
            <person name="Schinko J.B."/>
            <person name="Schmitt C."/>
            <person name="Schoppmeier M."/>
            <person name="Schroder R."/>
            <person name="Shippy T.D."/>
            <person name="Simonnet F."/>
            <person name="Marques-Souza H."/>
            <person name="Tautz D."/>
            <person name="Tomoyasu Y."/>
            <person name="Trauner J."/>
            <person name="Van der Zee M."/>
            <person name="Vervoort M."/>
            <person name="Wittkopp N."/>
            <person name="Wimmer E.A."/>
            <person name="Yang X."/>
            <person name="Jones A.K."/>
            <person name="Sattelle D.B."/>
            <person name="Ebert P.R."/>
            <person name="Nelson D."/>
            <person name="Scott J.G."/>
            <person name="Beeman R.W."/>
            <person name="Muthukrishnan S."/>
            <person name="Kramer K.J."/>
            <person name="Arakane Y."/>
            <person name="Beeman R.W."/>
            <person name="Zhu Q."/>
            <person name="Hogenkamp D."/>
            <person name="Dixit R."/>
            <person name="Oppert B."/>
            <person name="Jiang H."/>
            <person name="Zou Z."/>
            <person name="Marshall J."/>
            <person name="Elpidina E."/>
            <person name="Vinokurov K."/>
            <person name="Oppert C."/>
            <person name="Zou Z."/>
            <person name="Evans J."/>
            <person name="Lu Z."/>
            <person name="Zhao P."/>
            <person name="Sumathipala N."/>
            <person name="Altincicek B."/>
            <person name="Vilcinskas A."/>
            <person name="Williams M."/>
            <person name="Hultmark D."/>
            <person name="Hetru C."/>
            <person name="Jiang H."/>
            <person name="Grimmelikhuijzen C.J."/>
            <person name="Hauser F."/>
            <person name="Cazzamali G."/>
            <person name="Williamson M."/>
            <person name="Park Y."/>
            <person name="Li B."/>
            <person name="Tanaka Y."/>
            <person name="Predel R."/>
            <person name="Neupert S."/>
            <person name="Schachtner J."/>
            <person name="Verleyen P."/>
            <person name="Raible F."/>
            <person name="Bork P."/>
            <person name="Friedrich M."/>
            <person name="Walden K.K."/>
            <person name="Robertson H.M."/>
            <person name="Angeli S."/>
            <person name="Foret S."/>
            <person name="Bucher G."/>
            <person name="Schuetz S."/>
            <person name="Maleszka R."/>
            <person name="Wimmer E.A."/>
            <person name="Beeman R.W."/>
            <person name="Lorenzen M."/>
            <person name="Tomoyasu Y."/>
            <person name="Miller S.C."/>
            <person name="Grossmann D."/>
            <person name="Bucher G."/>
        </authorList>
    </citation>
    <scope>NUCLEOTIDE SEQUENCE [LARGE SCALE GENOMIC DNA]</scope>
    <source>
        <strain evidence="1 2">Georgia GA2</strain>
    </source>
</reference>